<comment type="caution">
    <text evidence="2">The sequence shown here is derived from an EMBL/GenBank/DDBJ whole genome shotgun (WGS) entry which is preliminary data.</text>
</comment>
<protein>
    <submittedName>
        <fullName evidence="2">Uncharacterized protein</fullName>
    </submittedName>
</protein>
<feature type="compositionally biased region" description="Basic and acidic residues" evidence="1">
    <location>
        <begin position="18"/>
        <end position="27"/>
    </location>
</feature>
<feature type="region of interest" description="Disordered" evidence="1">
    <location>
        <begin position="1"/>
        <end position="50"/>
    </location>
</feature>
<sequence>MCRVKKGRTQTEQGQPNKEAKKPHDVPPTKWASTSQIIDSMDTDQTESTQDDTITLYGVTTNNKYECLTTNEEKDKQLQQTNLIAKMRQNNEQREQETSSGTREKKTIQPAQDTASRNKNQPPRSNAQAGQKLVKPPPINVLYQDPKDVEQLLSSDPIKINFLIKRVNSVKHSIIMSTIQDFVNVKKLLEAAKIFRKKNAAGIAELKIPRTDQGDLDRQGIQTEAFPINDNDELVVNNIDDKMNVIGAFFANVNDKINVNPNNEHDVKLPDLDNLDEKVSLQPKLYHNFTGEVVRG</sequence>
<evidence type="ECO:0000313" key="2">
    <source>
        <dbReference type="EMBL" id="RLU24362.1"/>
    </source>
</evidence>
<organism evidence="2">
    <name type="scientific">Ooceraea biroi</name>
    <name type="common">Clonal raider ant</name>
    <name type="synonym">Cerapachys biroi</name>
    <dbReference type="NCBI Taxonomy" id="2015173"/>
    <lineage>
        <taxon>Eukaryota</taxon>
        <taxon>Metazoa</taxon>
        <taxon>Ecdysozoa</taxon>
        <taxon>Arthropoda</taxon>
        <taxon>Hexapoda</taxon>
        <taxon>Insecta</taxon>
        <taxon>Pterygota</taxon>
        <taxon>Neoptera</taxon>
        <taxon>Endopterygota</taxon>
        <taxon>Hymenoptera</taxon>
        <taxon>Apocrita</taxon>
        <taxon>Aculeata</taxon>
        <taxon>Formicoidea</taxon>
        <taxon>Formicidae</taxon>
        <taxon>Dorylinae</taxon>
        <taxon>Ooceraea</taxon>
    </lineage>
</organism>
<evidence type="ECO:0000256" key="1">
    <source>
        <dbReference type="SAM" id="MobiDB-lite"/>
    </source>
</evidence>
<dbReference type="Proteomes" id="UP000279307">
    <property type="component" value="Chromosome 3"/>
</dbReference>
<reference evidence="2" key="1">
    <citation type="journal article" date="2018" name="Genome Res.">
        <title>The genomic architecture and molecular evolution of ant odorant receptors.</title>
        <authorList>
            <person name="McKenzie S.K."/>
            <person name="Kronauer D.J.C."/>
        </authorList>
    </citation>
    <scope>NUCLEOTIDE SEQUENCE [LARGE SCALE GENOMIC DNA]</scope>
    <source>
        <strain evidence="2">Clonal line C1</strain>
    </source>
</reference>
<feature type="compositionally biased region" description="Polar residues" evidence="1">
    <location>
        <begin position="109"/>
        <end position="129"/>
    </location>
</feature>
<proteinExistence type="predicted"/>
<gene>
    <name evidence="2" type="ORF">DMN91_002450</name>
</gene>
<feature type="compositionally biased region" description="Basic and acidic residues" evidence="1">
    <location>
        <begin position="89"/>
        <end position="107"/>
    </location>
</feature>
<dbReference type="AlphaFoldDB" id="A0A3L8DVM4"/>
<feature type="region of interest" description="Disordered" evidence="1">
    <location>
        <begin position="87"/>
        <end position="139"/>
    </location>
</feature>
<dbReference type="EMBL" id="QOIP01000003">
    <property type="protein sequence ID" value="RLU24362.1"/>
    <property type="molecule type" value="Genomic_DNA"/>
</dbReference>
<reference evidence="2" key="2">
    <citation type="submission" date="2018-07" db="EMBL/GenBank/DDBJ databases">
        <authorList>
            <person name="Mckenzie S.K."/>
            <person name="Kronauer D.J.C."/>
        </authorList>
    </citation>
    <scope>NUCLEOTIDE SEQUENCE</scope>
    <source>
        <strain evidence="2">Clonal line C1</strain>
    </source>
</reference>
<accession>A0A3L8DVM4</accession>
<name>A0A3L8DVM4_OOCBI</name>